<evidence type="ECO:0000256" key="8">
    <source>
        <dbReference type="ARBA" id="ARBA00022989"/>
    </source>
</evidence>
<dbReference type="InterPro" id="IPR044857">
    <property type="entry name" value="T7SS_EccB_R1"/>
</dbReference>
<evidence type="ECO:0000313" key="11">
    <source>
        <dbReference type="EMBL" id="MBT0994265.1"/>
    </source>
</evidence>
<dbReference type="EMBL" id="JAHBOH010000001">
    <property type="protein sequence ID" value="MBT0994265.1"/>
    <property type="molecule type" value="Genomic_DNA"/>
</dbReference>
<comment type="similarity">
    <text evidence="2">Belongs to the EccB family.</text>
</comment>
<dbReference type="InterPro" id="IPR042485">
    <property type="entry name" value="T7SS_EccB_R3"/>
</dbReference>
<protein>
    <submittedName>
        <fullName evidence="11">Type VII secretion protein EccB</fullName>
    </submittedName>
</protein>
<reference evidence="11 12" key="1">
    <citation type="submission" date="2021-05" db="EMBL/GenBank/DDBJ databases">
        <title>Description of Cellulomonas sp. DKR-3 sp. nov.</title>
        <authorList>
            <person name="Dahal R.H."/>
            <person name="Chaudhary D.K."/>
        </authorList>
    </citation>
    <scope>NUCLEOTIDE SEQUENCE [LARGE SCALE GENOMIC DNA]</scope>
    <source>
        <strain evidence="11 12">DKR-3</strain>
    </source>
</reference>
<feature type="transmembrane region" description="Helical" evidence="10">
    <location>
        <begin position="41"/>
        <end position="61"/>
    </location>
</feature>
<proteinExistence type="inferred from homology"/>
<comment type="subcellular location">
    <subcellularLocation>
        <location evidence="1">Cell membrane</location>
        <topology evidence="1">Single-pass membrane protein</topology>
    </subcellularLocation>
</comment>
<dbReference type="InterPro" id="IPR007795">
    <property type="entry name" value="T7SS_EccB"/>
</dbReference>
<keyword evidence="5" id="KW-0547">Nucleotide-binding</keyword>
<evidence type="ECO:0000256" key="10">
    <source>
        <dbReference type="SAM" id="Phobius"/>
    </source>
</evidence>
<keyword evidence="8 10" id="KW-1133">Transmembrane helix</keyword>
<dbReference type="Gene3D" id="3.30.2390.20">
    <property type="entry name" value="Type VII secretion system EccB, repeat 1 domain"/>
    <property type="match status" value="1"/>
</dbReference>
<keyword evidence="7" id="KW-0067">ATP-binding</keyword>
<keyword evidence="6" id="KW-0378">Hydrolase</keyword>
<evidence type="ECO:0000256" key="7">
    <source>
        <dbReference type="ARBA" id="ARBA00022840"/>
    </source>
</evidence>
<dbReference type="Gene3D" id="2.40.50.910">
    <property type="entry name" value="Type VII secretion system EccB, repeat 3 domain"/>
    <property type="match status" value="1"/>
</dbReference>
<sequence>MAAKRDLVEAQTFSRRRLLTAFLSGAPGGQELEPTKPLRGVVAGITLSVIVVLGSLGWGMLQRDPTGWENERLVVVEDVGTRYVSSDGTLYPVLNATSARLAIPATSFDVVQLGADVIADAPRGPTIGIPGAPDAPPAAASLVGTGWSSCVAGDGVATSVGVDVATEPEDAVAVVVQDRTFVVADGVRHLVPADQVAAVLRATGLDAQAPVEVPARWLNLFPEGTDLVPLTVAGAGEPAPSGTGLRALDVGTVVSVTTVGQEDRSYVVLEDGTLAELSPFATGLYALGSGAGAQEVEMSAAQVARAGIGEPVAPADWPVDSVTALPGDRAACAVLTTGARAGVALVSAEPPAAAGVAIVPGGGALFLAQSAPDAAGAYGLVDETGLRYGLPGADEETLARLGYAPDDVVVVPPAWAELFGTGPDLTTTAATIPSVP</sequence>
<evidence type="ECO:0000256" key="2">
    <source>
        <dbReference type="ARBA" id="ARBA00008149"/>
    </source>
</evidence>
<dbReference type="PANTHER" id="PTHR40765:SF2">
    <property type="entry name" value="ESX-2 SECRETION SYSTEM ATPASE ECCB2"/>
    <property type="match status" value="1"/>
</dbReference>
<evidence type="ECO:0000256" key="4">
    <source>
        <dbReference type="ARBA" id="ARBA00022692"/>
    </source>
</evidence>
<keyword evidence="3" id="KW-1003">Cell membrane</keyword>
<evidence type="ECO:0000256" key="5">
    <source>
        <dbReference type="ARBA" id="ARBA00022741"/>
    </source>
</evidence>
<keyword evidence="9 10" id="KW-0472">Membrane</keyword>
<gene>
    <name evidence="11" type="primary">eccB</name>
    <name evidence="11" type="ORF">KIN34_08190</name>
</gene>
<evidence type="ECO:0000256" key="6">
    <source>
        <dbReference type="ARBA" id="ARBA00022801"/>
    </source>
</evidence>
<accession>A0ABS5TYR7</accession>
<evidence type="ECO:0000256" key="3">
    <source>
        <dbReference type="ARBA" id="ARBA00022475"/>
    </source>
</evidence>
<dbReference type="PANTHER" id="PTHR40765">
    <property type="entry name" value="ESX-2 SECRETION SYSTEM ATPASE ECCB2"/>
    <property type="match status" value="1"/>
</dbReference>
<keyword evidence="12" id="KW-1185">Reference proteome</keyword>
<dbReference type="Pfam" id="PF05108">
    <property type="entry name" value="T7SS_ESX1_EccB"/>
    <property type="match status" value="1"/>
</dbReference>
<comment type="caution">
    <text evidence="11">The sequence shown here is derived from an EMBL/GenBank/DDBJ whole genome shotgun (WGS) entry which is preliminary data.</text>
</comment>
<dbReference type="Proteomes" id="UP000722125">
    <property type="component" value="Unassembled WGS sequence"/>
</dbReference>
<dbReference type="NCBIfam" id="TIGR03919">
    <property type="entry name" value="T7SS_EccB"/>
    <property type="match status" value="1"/>
</dbReference>
<evidence type="ECO:0000313" key="12">
    <source>
        <dbReference type="Proteomes" id="UP000722125"/>
    </source>
</evidence>
<keyword evidence="4 10" id="KW-0812">Transmembrane</keyword>
<evidence type="ECO:0000256" key="9">
    <source>
        <dbReference type="ARBA" id="ARBA00023136"/>
    </source>
</evidence>
<name>A0ABS5TYR7_9CELL</name>
<evidence type="ECO:0000256" key="1">
    <source>
        <dbReference type="ARBA" id="ARBA00004162"/>
    </source>
</evidence>
<dbReference type="RefSeq" id="WP_214349081.1">
    <property type="nucleotide sequence ID" value="NZ_JAHBOH010000001.1"/>
</dbReference>
<organism evidence="11 12">
    <name type="scientific">Cellulomonas fulva</name>
    <dbReference type="NCBI Taxonomy" id="2835530"/>
    <lineage>
        <taxon>Bacteria</taxon>
        <taxon>Bacillati</taxon>
        <taxon>Actinomycetota</taxon>
        <taxon>Actinomycetes</taxon>
        <taxon>Micrococcales</taxon>
        <taxon>Cellulomonadaceae</taxon>
        <taxon>Cellulomonas</taxon>
    </lineage>
</organism>